<accession>A0A1G1ZMB3</accession>
<protein>
    <recommendedName>
        <fullName evidence="4">5'-3' exonuclease domain-containing protein</fullName>
    </recommendedName>
</protein>
<dbReference type="InterPro" id="IPR029060">
    <property type="entry name" value="PIN-like_dom_sf"/>
</dbReference>
<dbReference type="SMART" id="SM00475">
    <property type="entry name" value="53EXOc"/>
    <property type="match status" value="1"/>
</dbReference>
<dbReference type="GO" id="GO:0017108">
    <property type="term" value="F:5'-flap endonuclease activity"/>
    <property type="evidence" value="ECO:0007669"/>
    <property type="project" value="InterPro"/>
</dbReference>
<dbReference type="STRING" id="1798407.A3A16_03755"/>
<dbReference type="Pfam" id="PF02739">
    <property type="entry name" value="5_3_exonuc_N"/>
    <property type="match status" value="1"/>
</dbReference>
<organism evidence="5 6">
    <name type="scientific">Candidatus Harrisonbacteria bacterium RIFCSPLOWO2_01_FULL_44_18</name>
    <dbReference type="NCBI Taxonomy" id="1798407"/>
    <lineage>
        <taxon>Bacteria</taxon>
        <taxon>Candidatus Harrisoniibacteriota</taxon>
    </lineage>
</organism>
<keyword evidence="2" id="KW-0378">Hydrolase</keyword>
<gene>
    <name evidence="5" type="ORF">A3A16_03755</name>
</gene>
<evidence type="ECO:0000256" key="2">
    <source>
        <dbReference type="ARBA" id="ARBA00022801"/>
    </source>
</evidence>
<dbReference type="AlphaFoldDB" id="A0A1G1ZMB3"/>
<dbReference type="PANTHER" id="PTHR42646:SF2">
    <property type="entry name" value="5'-3' EXONUCLEASE FAMILY PROTEIN"/>
    <property type="match status" value="1"/>
</dbReference>
<dbReference type="Pfam" id="PF01367">
    <property type="entry name" value="5_3_exonuc"/>
    <property type="match status" value="1"/>
</dbReference>
<evidence type="ECO:0000256" key="1">
    <source>
        <dbReference type="ARBA" id="ARBA00022722"/>
    </source>
</evidence>
<dbReference type="Proteomes" id="UP000177942">
    <property type="component" value="Unassembled WGS sequence"/>
</dbReference>
<dbReference type="EMBL" id="MHJJ01000007">
    <property type="protein sequence ID" value="OGY65704.1"/>
    <property type="molecule type" value="Genomic_DNA"/>
</dbReference>
<reference evidence="5 6" key="1">
    <citation type="journal article" date="2016" name="Nat. Commun.">
        <title>Thousands of microbial genomes shed light on interconnected biogeochemical processes in an aquifer system.</title>
        <authorList>
            <person name="Anantharaman K."/>
            <person name="Brown C.T."/>
            <person name="Hug L.A."/>
            <person name="Sharon I."/>
            <person name="Castelle C.J."/>
            <person name="Probst A.J."/>
            <person name="Thomas B.C."/>
            <person name="Singh A."/>
            <person name="Wilkins M.J."/>
            <person name="Karaoz U."/>
            <person name="Brodie E.L."/>
            <person name="Williams K.H."/>
            <person name="Hubbard S.S."/>
            <person name="Banfield J.F."/>
        </authorList>
    </citation>
    <scope>NUCLEOTIDE SEQUENCE [LARGE SCALE GENOMIC DNA]</scope>
</reference>
<evidence type="ECO:0000313" key="6">
    <source>
        <dbReference type="Proteomes" id="UP000177942"/>
    </source>
</evidence>
<dbReference type="CDD" id="cd09898">
    <property type="entry name" value="H3TH_53EXO"/>
    <property type="match status" value="1"/>
</dbReference>
<dbReference type="InterPro" id="IPR008918">
    <property type="entry name" value="HhH2"/>
</dbReference>
<dbReference type="InterPro" id="IPR036279">
    <property type="entry name" value="5-3_exonuclease_C_sf"/>
</dbReference>
<proteinExistence type="predicted"/>
<keyword evidence="3" id="KW-0238">DNA-binding</keyword>
<dbReference type="CDD" id="cd09859">
    <property type="entry name" value="PIN_53EXO"/>
    <property type="match status" value="1"/>
</dbReference>
<feature type="domain" description="5'-3' exonuclease" evidence="4">
    <location>
        <begin position="1"/>
        <end position="270"/>
    </location>
</feature>
<dbReference type="InterPro" id="IPR020045">
    <property type="entry name" value="DNA_polI_H3TH"/>
</dbReference>
<evidence type="ECO:0000259" key="4">
    <source>
        <dbReference type="SMART" id="SM00475"/>
    </source>
</evidence>
<dbReference type="FunFam" id="1.10.150.20:FF:000003">
    <property type="entry name" value="DNA polymerase I"/>
    <property type="match status" value="1"/>
</dbReference>
<dbReference type="SUPFAM" id="SSF88723">
    <property type="entry name" value="PIN domain-like"/>
    <property type="match status" value="1"/>
</dbReference>
<dbReference type="GO" id="GO:0003677">
    <property type="term" value="F:DNA binding"/>
    <property type="evidence" value="ECO:0007669"/>
    <property type="project" value="UniProtKB-KW"/>
</dbReference>
<name>A0A1G1ZMB3_9BACT</name>
<evidence type="ECO:0000313" key="5">
    <source>
        <dbReference type="EMBL" id="OGY65704.1"/>
    </source>
</evidence>
<dbReference type="InterPro" id="IPR020046">
    <property type="entry name" value="5-3_exonucl_a-hlix_arch_N"/>
</dbReference>
<dbReference type="InterPro" id="IPR002421">
    <property type="entry name" value="5-3_exonuclease"/>
</dbReference>
<dbReference type="GO" id="GO:0033567">
    <property type="term" value="P:DNA replication, Okazaki fragment processing"/>
    <property type="evidence" value="ECO:0007669"/>
    <property type="project" value="InterPro"/>
</dbReference>
<dbReference type="SMART" id="SM00279">
    <property type="entry name" value="HhH2"/>
    <property type="match status" value="1"/>
</dbReference>
<dbReference type="PANTHER" id="PTHR42646">
    <property type="entry name" value="FLAP ENDONUCLEASE XNI"/>
    <property type="match status" value="1"/>
</dbReference>
<dbReference type="GO" id="GO:0008409">
    <property type="term" value="F:5'-3' exonuclease activity"/>
    <property type="evidence" value="ECO:0007669"/>
    <property type="project" value="InterPro"/>
</dbReference>
<comment type="caution">
    <text evidence="5">The sequence shown here is derived from an EMBL/GenBank/DDBJ whole genome shotgun (WGS) entry which is preliminary data.</text>
</comment>
<keyword evidence="1" id="KW-0540">Nuclease</keyword>
<dbReference type="Gene3D" id="3.40.50.1010">
    <property type="entry name" value="5'-nuclease"/>
    <property type="match status" value="1"/>
</dbReference>
<dbReference type="InterPro" id="IPR038969">
    <property type="entry name" value="FEN"/>
</dbReference>
<sequence length="303" mass="33697">MPKTLLLIDASALIYRFFYALPPLTTPRGEPIGAIYGLCGILLKILSLSKDNQPPDYIAAAFDRPEKTFREEEFKEYKIHRPPTKPELLSQIKRMYEVFENFGITIVEKPGFEADDLIGALAEKFKQSSELAEGKIIILSGDLDVLQLVEDEKVLAQMTKIGISETQIYDEKAVEARFGIKPSQLPDYKGLVGDPSDNIPGVKGVGPKTAAPLIKEFGSVEGIFENLGLIESKIAKKLQNQKEIALLSKKLATIRRDAPIDAKSLSDLVIKPLDKDKLTKYFEELGFRTLVERLTSAITSLQT</sequence>
<evidence type="ECO:0000256" key="3">
    <source>
        <dbReference type="ARBA" id="ARBA00023125"/>
    </source>
</evidence>
<dbReference type="SUPFAM" id="SSF47807">
    <property type="entry name" value="5' to 3' exonuclease, C-terminal subdomain"/>
    <property type="match status" value="1"/>
</dbReference>
<dbReference type="Gene3D" id="1.10.150.20">
    <property type="entry name" value="5' to 3' exonuclease, C-terminal subdomain"/>
    <property type="match status" value="1"/>
</dbReference>